<accession>A0A1I0XPP9</accession>
<sequence>MTDILLNILEQGLIFGIMTLGIYITYEMLDFPDLSVDGTFALGAALSAVSLINGFNPFISLLLAMVGGAVAGGITGILNVKLKITNILSGILVMIGLYSINLRIMGKANLPLFNQNTIFKSSINPVIILGALCVITKVALDLFFKTKMGFILKGSGDNSQMVTSLGVDVGKIKILGLMLSNSIVALSGGIMAQYQKFSDVSMGTGTIVIGLASLIIGKSIFKKVKFNVTTVAILGSILYKLSIAVALKLGFPPTDLKLITCVIVVLALTLNKNSISFKFRSLNLFKGGEKVA</sequence>
<feature type="transmembrane region" description="Helical" evidence="6">
    <location>
        <begin position="61"/>
        <end position="80"/>
    </location>
</feature>
<keyword evidence="3 6" id="KW-0812">Transmembrane</keyword>
<feature type="transmembrane region" description="Helical" evidence="6">
    <location>
        <begin position="174"/>
        <end position="194"/>
    </location>
</feature>
<feature type="transmembrane region" description="Helical" evidence="6">
    <location>
        <begin position="256"/>
        <end position="275"/>
    </location>
</feature>
<feature type="transmembrane region" description="Helical" evidence="6">
    <location>
        <begin position="6"/>
        <end position="26"/>
    </location>
</feature>
<evidence type="ECO:0000256" key="4">
    <source>
        <dbReference type="ARBA" id="ARBA00022989"/>
    </source>
</evidence>
<organism evidence="7 8">
    <name type="scientific">Clostridium frigidicarnis</name>
    <dbReference type="NCBI Taxonomy" id="84698"/>
    <lineage>
        <taxon>Bacteria</taxon>
        <taxon>Bacillati</taxon>
        <taxon>Bacillota</taxon>
        <taxon>Clostridia</taxon>
        <taxon>Eubacteriales</taxon>
        <taxon>Clostridiaceae</taxon>
        <taxon>Clostridium</taxon>
    </lineage>
</organism>
<keyword evidence="8" id="KW-1185">Reference proteome</keyword>
<dbReference type="OrthoDB" id="9778389at2"/>
<dbReference type="CDD" id="cd06574">
    <property type="entry name" value="TM_PBP1_branched-chain-AA_like"/>
    <property type="match status" value="1"/>
</dbReference>
<dbReference type="STRING" id="84698.SAMN04488528_100965"/>
<dbReference type="AlphaFoldDB" id="A0A1I0XPP9"/>
<dbReference type="Pfam" id="PF02653">
    <property type="entry name" value="BPD_transp_2"/>
    <property type="match status" value="1"/>
</dbReference>
<keyword evidence="2" id="KW-1003">Cell membrane</keyword>
<feature type="transmembrane region" description="Helical" evidence="6">
    <location>
        <begin position="126"/>
        <end position="144"/>
    </location>
</feature>
<evidence type="ECO:0000256" key="5">
    <source>
        <dbReference type="ARBA" id="ARBA00023136"/>
    </source>
</evidence>
<proteinExistence type="predicted"/>
<dbReference type="GO" id="GO:0022857">
    <property type="term" value="F:transmembrane transporter activity"/>
    <property type="evidence" value="ECO:0007669"/>
    <property type="project" value="InterPro"/>
</dbReference>
<dbReference type="Proteomes" id="UP000198619">
    <property type="component" value="Unassembled WGS sequence"/>
</dbReference>
<dbReference type="PANTHER" id="PTHR32196:SF69">
    <property type="entry name" value="BRANCHED-CHAIN AMINO ACID TRANSPORT SYSTEM, PERMEASE PROTEIN"/>
    <property type="match status" value="1"/>
</dbReference>
<feature type="transmembrane region" description="Helical" evidence="6">
    <location>
        <begin position="228"/>
        <end position="250"/>
    </location>
</feature>
<keyword evidence="5 6" id="KW-0472">Membrane</keyword>
<reference evidence="7 8" key="1">
    <citation type="submission" date="2016-10" db="EMBL/GenBank/DDBJ databases">
        <authorList>
            <person name="de Groot N.N."/>
        </authorList>
    </citation>
    <scope>NUCLEOTIDE SEQUENCE [LARGE SCALE GENOMIC DNA]</scope>
    <source>
        <strain evidence="7 8">DSM 12271</strain>
    </source>
</reference>
<dbReference type="GO" id="GO:0005886">
    <property type="term" value="C:plasma membrane"/>
    <property type="evidence" value="ECO:0007669"/>
    <property type="project" value="UniProtKB-SubCell"/>
</dbReference>
<evidence type="ECO:0000313" key="7">
    <source>
        <dbReference type="EMBL" id="SFB02942.1"/>
    </source>
</evidence>
<dbReference type="EMBL" id="FOKI01000009">
    <property type="protein sequence ID" value="SFB02942.1"/>
    <property type="molecule type" value="Genomic_DNA"/>
</dbReference>
<feature type="transmembrane region" description="Helical" evidence="6">
    <location>
        <begin position="200"/>
        <end position="221"/>
    </location>
</feature>
<evidence type="ECO:0000256" key="6">
    <source>
        <dbReference type="SAM" id="Phobius"/>
    </source>
</evidence>
<evidence type="ECO:0000256" key="1">
    <source>
        <dbReference type="ARBA" id="ARBA00004651"/>
    </source>
</evidence>
<protein>
    <submittedName>
        <fullName evidence="7">Putative ABC transport system permease protein</fullName>
    </submittedName>
</protein>
<gene>
    <name evidence="7" type="ORF">SAMN04488528_100965</name>
</gene>
<evidence type="ECO:0000256" key="3">
    <source>
        <dbReference type="ARBA" id="ARBA00022692"/>
    </source>
</evidence>
<evidence type="ECO:0000256" key="2">
    <source>
        <dbReference type="ARBA" id="ARBA00022475"/>
    </source>
</evidence>
<comment type="subcellular location">
    <subcellularLocation>
        <location evidence="1">Cell membrane</location>
        <topology evidence="1">Multi-pass membrane protein</topology>
    </subcellularLocation>
</comment>
<name>A0A1I0XPP9_9CLOT</name>
<feature type="transmembrane region" description="Helical" evidence="6">
    <location>
        <begin position="87"/>
        <end position="106"/>
    </location>
</feature>
<evidence type="ECO:0000313" key="8">
    <source>
        <dbReference type="Proteomes" id="UP000198619"/>
    </source>
</evidence>
<dbReference type="InterPro" id="IPR001851">
    <property type="entry name" value="ABC_transp_permease"/>
</dbReference>
<keyword evidence="4 6" id="KW-1133">Transmembrane helix</keyword>
<dbReference type="PANTHER" id="PTHR32196">
    <property type="entry name" value="ABC TRANSPORTER PERMEASE PROTEIN YPHD-RELATED-RELATED"/>
    <property type="match status" value="1"/>
</dbReference>
<dbReference type="RefSeq" id="WP_090040246.1">
    <property type="nucleotide sequence ID" value="NZ_FOKI01000009.1"/>
</dbReference>